<evidence type="ECO:0000313" key="3">
    <source>
        <dbReference type="Proteomes" id="UP000626109"/>
    </source>
</evidence>
<evidence type="ECO:0000259" key="1">
    <source>
        <dbReference type="PROSITE" id="PS50106"/>
    </source>
</evidence>
<feature type="non-terminal residue" evidence="2">
    <location>
        <position position="1"/>
    </location>
</feature>
<gene>
    <name evidence="2" type="ORF">PGLA2088_LOCUS47679</name>
</gene>
<reference evidence="2" key="1">
    <citation type="submission" date="2021-02" db="EMBL/GenBank/DDBJ databases">
        <authorList>
            <person name="Dougan E. K."/>
            <person name="Rhodes N."/>
            <person name="Thang M."/>
            <person name="Chan C."/>
        </authorList>
    </citation>
    <scope>NUCLEOTIDE SEQUENCE</scope>
</reference>
<dbReference type="SUPFAM" id="SSF50156">
    <property type="entry name" value="PDZ domain-like"/>
    <property type="match status" value="1"/>
</dbReference>
<feature type="domain" description="PDZ" evidence="1">
    <location>
        <begin position="46"/>
        <end position="111"/>
    </location>
</feature>
<dbReference type="InterPro" id="IPR001478">
    <property type="entry name" value="PDZ"/>
</dbReference>
<evidence type="ECO:0000313" key="2">
    <source>
        <dbReference type="EMBL" id="CAE8735145.1"/>
    </source>
</evidence>
<sequence>ICCDTERGSGKGVFDRASSLKSSAFPVTDQQDEFQPTGAAQTVEFTIVLRKTASCSRLGLDVDLLSDCLLVTRVEAGLADMWNQANPDSQLRVGDRIVRVNGLSKDVDAMTASCKSHTVLEMVVQRVG</sequence>
<proteinExistence type="predicted"/>
<dbReference type="PROSITE" id="PS50106">
    <property type="entry name" value="PDZ"/>
    <property type="match status" value="1"/>
</dbReference>
<accession>A0A813LU84</accession>
<name>A0A813LU84_POLGL</name>
<dbReference type="AlphaFoldDB" id="A0A813LU84"/>
<dbReference type="Proteomes" id="UP000626109">
    <property type="component" value="Unassembled WGS sequence"/>
</dbReference>
<dbReference type="Gene3D" id="2.30.42.10">
    <property type="match status" value="1"/>
</dbReference>
<dbReference type="InterPro" id="IPR036034">
    <property type="entry name" value="PDZ_sf"/>
</dbReference>
<organism evidence="2 3">
    <name type="scientific">Polarella glacialis</name>
    <name type="common">Dinoflagellate</name>
    <dbReference type="NCBI Taxonomy" id="89957"/>
    <lineage>
        <taxon>Eukaryota</taxon>
        <taxon>Sar</taxon>
        <taxon>Alveolata</taxon>
        <taxon>Dinophyceae</taxon>
        <taxon>Suessiales</taxon>
        <taxon>Suessiaceae</taxon>
        <taxon>Polarella</taxon>
    </lineage>
</organism>
<protein>
    <recommendedName>
        <fullName evidence="1">PDZ domain-containing protein</fullName>
    </recommendedName>
</protein>
<comment type="caution">
    <text evidence="2">The sequence shown here is derived from an EMBL/GenBank/DDBJ whole genome shotgun (WGS) entry which is preliminary data.</text>
</comment>
<dbReference type="EMBL" id="CAJNNW010036517">
    <property type="protein sequence ID" value="CAE8735145.1"/>
    <property type="molecule type" value="Genomic_DNA"/>
</dbReference>